<proteinExistence type="predicted"/>
<dbReference type="EMBL" id="JBHFNT010000147">
    <property type="protein sequence ID" value="MFB2836318.1"/>
    <property type="molecule type" value="Genomic_DNA"/>
</dbReference>
<comment type="caution">
    <text evidence="2">The sequence shown here is derived from an EMBL/GenBank/DDBJ whole genome shotgun (WGS) entry which is preliminary data.</text>
</comment>
<evidence type="ECO:0000313" key="3">
    <source>
        <dbReference type="Proteomes" id="UP001576780"/>
    </source>
</evidence>
<name>A0ABV4WMJ7_9CYAN</name>
<keyword evidence="3" id="KW-1185">Reference proteome</keyword>
<dbReference type="Pfam" id="PF10111">
    <property type="entry name" value="Glyco_tranf_2_2"/>
    <property type="match status" value="1"/>
</dbReference>
<reference evidence="2 3" key="1">
    <citation type="submission" date="2024-09" db="EMBL/GenBank/DDBJ databases">
        <title>Floridaenema gen nov. (Aerosakkonemataceae, Aerosakkonematales ord. nov., Cyanobacteria) from benthic tropical and subtropical fresh waters, with the description of four new species.</title>
        <authorList>
            <person name="Moretto J.A."/>
            <person name="Berthold D.E."/>
            <person name="Lefler F.W."/>
            <person name="Huang I.-S."/>
            <person name="Laughinghouse H. IV."/>
        </authorList>
    </citation>
    <scope>NUCLEOTIDE SEQUENCE [LARGE SCALE GENOMIC DNA]</scope>
    <source>
        <strain evidence="2 3">BLCC-F167</strain>
    </source>
</reference>
<accession>A0ABV4WMJ7</accession>
<dbReference type="InterPro" id="IPR029044">
    <property type="entry name" value="Nucleotide-diphossugar_trans"/>
</dbReference>
<dbReference type="SUPFAM" id="SSF53448">
    <property type="entry name" value="Nucleotide-diphospho-sugar transferases"/>
    <property type="match status" value="1"/>
</dbReference>
<dbReference type="PANTHER" id="PTHR22916">
    <property type="entry name" value="GLYCOSYLTRANSFERASE"/>
    <property type="match status" value="1"/>
</dbReference>
<protein>
    <submittedName>
        <fullName evidence="2">Glycosyltransferase family 2 protein</fullName>
    </submittedName>
</protein>
<evidence type="ECO:0000313" key="2">
    <source>
        <dbReference type="EMBL" id="MFB2836318.1"/>
    </source>
</evidence>
<dbReference type="Proteomes" id="UP001576780">
    <property type="component" value="Unassembled WGS sequence"/>
</dbReference>
<evidence type="ECO:0000259" key="1">
    <source>
        <dbReference type="Pfam" id="PF10111"/>
    </source>
</evidence>
<gene>
    <name evidence="2" type="ORF">ACE1CA_17430</name>
</gene>
<dbReference type="RefSeq" id="WP_413278705.1">
    <property type="nucleotide sequence ID" value="NZ_JBHFNT010000147.1"/>
</dbReference>
<organism evidence="2 3">
    <name type="scientific">Floridaenema evergladense BLCC-F167</name>
    <dbReference type="NCBI Taxonomy" id="3153639"/>
    <lineage>
        <taxon>Bacteria</taxon>
        <taxon>Bacillati</taxon>
        <taxon>Cyanobacteriota</taxon>
        <taxon>Cyanophyceae</taxon>
        <taxon>Oscillatoriophycideae</taxon>
        <taxon>Aerosakkonematales</taxon>
        <taxon>Aerosakkonemataceae</taxon>
        <taxon>Floridanema</taxon>
        <taxon>Floridanema evergladense</taxon>
    </lineage>
</organism>
<dbReference type="InterPro" id="IPR019290">
    <property type="entry name" value="GlycosylTrfase-like_prok"/>
</dbReference>
<dbReference type="Gene3D" id="3.90.550.10">
    <property type="entry name" value="Spore Coat Polysaccharide Biosynthesis Protein SpsA, Chain A"/>
    <property type="match status" value="1"/>
</dbReference>
<dbReference type="PANTHER" id="PTHR22916:SF3">
    <property type="entry name" value="UDP-GLCNAC:BETAGAL BETA-1,3-N-ACETYLGLUCOSAMINYLTRANSFERASE-LIKE PROTEIN 1"/>
    <property type="match status" value="1"/>
</dbReference>
<feature type="domain" description="Glycosyltransferase 2-like prokaryotic type" evidence="1">
    <location>
        <begin position="5"/>
        <end position="251"/>
    </location>
</feature>
<sequence length="325" mass="36774">MPLISVIIPLYNSEKTIRETLESVLQQTFSDFEIIAVNDDSKDSTLDILATIKDPRLKVFSYPNRGLTVNRNRGLALAQGEFIAFLDHDDLWTADKLELQLKALQENPQAAVAYSWVDLIDESSQFIRSCPHFKDRRNVYERVLTDFIVVAISNPLIRKSALEKVGYLDESLFGPDDLDLFLRLAEHFEFEVVEKTQFLYRITNGSVSASVVRQARETLKVIESACQRYPESTQHLQKNLITNVYMHGAFRALDAANGRQNGIASAKCLWEAMKNDPSVLRRGGIGIALCKIAALLILPSGMYPKLINQVKQVKKSMNPKNKTQR</sequence>